<dbReference type="Proteomes" id="UP001642409">
    <property type="component" value="Unassembled WGS sequence"/>
</dbReference>
<reference evidence="2 3" key="1">
    <citation type="submission" date="2024-07" db="EMBL/GenBank/DDBJ databases">
        <authorList>
            <person name="Akdeniz Z."/>
        </authorList>
    </citation>
    <scope>NUCLEOTIDE SEQUENCE [LARGE SCALE GENOMIC DNA]</scope>
</reference>
<feature type="region of interest" description="Disordered" evidence="1">
    <location>
        <begin position="1"/>
        <end position="24"/>
    </location>
</feature>
<keyword evidence="3" id="KW-1185">Reference proteome</keyword>
<organism evidence="2 3">
    <name type="scientific">Hexamita inflata</name>
    <dbReference type="NCBI Taxonomy" id="28002"/>
    <lineage>
        <taxon>Eukaryota</taxon>
        <taxon>Metamonada</taxon>
        <taxon>Diplomonadida</taxon>
        <taxon>Hexamitidae</taxon>
        <taxon>Hexamitinae</taxon>
        <taxon>Hexamita</taxon>
    </lineage>
</organism>
<sequence length="164" mass="18882">MEHERVRKLRNNTPNPTQPSLPPRQRTYSFQIMTVTRSAASVQIRISQLSTKHTTNYTTISSAPRQKLHRILTDSLVNSNSRNPNRINTPSFWKKTSRLKFVNCDQQSPGNLLFKPQARLSKDSKTITTMFQGCSSQNKKHWKNLSVSIRIQRTFSPLRCQPAS</sequence>
<accession>A0ABP1HQS6</accession>
<gene>
    <name evidence="2" type="ORF">HINF_LOCUS15491</name>
</gene>
<evidence type="ECO:0000256" key="1">
    <source>
        <dbReference type="SAM" id="MobiDB-lite"/>
    </source>
</evidence>
<name>A0ABP1HQS6_9EUKA</name>
<evidence type="ECO:0000313" key="3">
    <source>
        <dbReference type="Proteomes" id="UP001642409"/>
    </source>
</evidence>
<protein>
    <submittedName>
        <fullName evidence="2">Hypothetical_protein</fullName>
    </submittedName>
</protein>
<evidence type="ECO:0000313" key="2">
    <source>
        <dbReference type="EMBL" id="CAL5997937.1"/>
    </source>
</evidence>
<comment type="caution">
    <text evidence="2">The sequence shown here is derived from an EMBL/GenBank/DDBJ whole genome shotgun (WGS) entry which is preliminary data.</text>
</comment>
<feature type="compositionally biased region" description="Basic residues" evidence="1">
    <location>
        <begin position="1"/>
        <end position="10"/>
    </location>
</feature>
<proteinExistence type="predicted"/>
<dbReference type="EMBL" id="CAXDID020000037">
    <property type="protein sequence ID" value="CAL5997937.1"/>
    <property type="molecule type" value="Genomic_DNA"/>
</dbReference>